<protein>
    <submittedName>
        <fullName evidence="2">GDP-D-glucose phosphorylase 1</fullName>
    </submittedName>
</protein>
<dbReference type="InterPro" id="IPR058866">
    <property type="entry name" value="GDPGP1_N"/>
</dbReference>
<comment type="caution">
    <text evidence="2">The sequence shown here is derived from an EMBL/GenBank/DDBJ whole genome shotgun (WGS) entry which is preliminary data.</text>
</comment>
<sequence length="318" mass="36083">MALERRLVYSFDNLVWAITGMDSETVGTSTTSLMVPQTRELQIQTLMDRFTNRRVPSYFSAVDEPCSMDDFNFTKVKSSEELFQISFQNLDDCFGLIVANASPFMIGHSLIVPNPGELLNQSPLRLALQTILLSADACLCLGFNSLLAHASVNHLHFHLWYSTHRLFASICPTRKKPSLPFYDELDSHPVDNFVLEFSTLEEFQVLFERFWVLVERCQEMKIAHNLFATRNITGALRVVLWPRRSVHGAKTCHRRPTSRDQCAPNVAVTELAGMFVVPDEMHARPLSLPGGLHEIYVGERLDRREIEQLEALLASSAI</sequence>
<feature type="domain" description="GDPGP1-like N-terminal" evidence="1">
    <location>
        <begin position="34"/>
        <end position="160"/>
    </location>
</feature>
<evidence type="ECO:0000313" key="3">
    <source>
        <dbReference type="Proteomes" id="UP001651158"/>
    </source>
</evidence>
<evidence type="ECO:0000259" key="1">
    <source>
        <dbReference type="Pfam" id="PF26217"/>
    </source>
</evidence>
<name>A0ABR4QKR9_9CEST</name>
<gene>
    <name evidence="2" type="ORF">TcWFU_004404</name>
</gene>
<dbReference type="PANTHER" id="PTHR20884">
    <property type="entry name" value="GDP-D-GLUCOSE PHOSPHORYLASE 1"/>
    <property type="match status" value="1"/>
</dbReference>
<proteinExistence type="predicted"/>
<dbReference type="Proteomes" id="UP001651158">
    <property type="component" value="Unassembled WGS sequence"/>
</dbReference>
<dbReference type="InterPro" id="IPR026506">
    <property type="entry name" value="GDPGP"/>
</dbReference>
<keyword evidence="3" id="KW-1185">Reference proteome</keyword>
<organism evidence="2 3">
    <name type="scientific">Taenia crassiceps</name>
    <dbReference type="NCBI Taxonomy" id="6207"/>
    <lineage>
        <taxon>Eukaryota</taxon>
        <taxon>Metazoa</taxon>
        <taxon>Spiralia</taxon>
        <taxon>Lophotrochozoa</taxon>
        <taxon>Platyhelminthes</taxon>
        <taxon>Cestoda</taxon>
        <taxon>Eucestoda</taxon>
        <taxon>Cyclophyllidea</taxon>
        <taxon>Taeniidae</taxon>
        <taxon>Taenia</taxon>
    </lineage>
</organism>
<accession>A0ABR4QKR9</accession>
<dbReference type="EMBL" id="JAKROA010000002">
    <property type="protein sequence ID" value="KAL5110241.1"/>
    <property type="molecule type" value="Genomic_DNA"/>
</dbReference>
<dbReference type="PANTHER" id="PTHR20884:SF8">
    <property type="entry name" value="GDP-D-GLUCOSE PHOSPHORYLASE 1"/>
    <property type="match status" value="1"/>
</dbReference>
<dbReference type="Pfam" id="PF26217">
    <property type="entry name" value="GDPGP1_N"/>
    <property type="match status" value="1"/>
</dbReference>
<reference evidence="2 3" key="1">
    <citation type="journal article" date="2022" name="Front. Cell. Infect. Microbiol.">
        <title>The Genomes of Two Strains of Taenia crassiceps the Animal Model for the Study of Human Cysticercosis.</title>
        <authorList>
            <person name="Bobes R.J."/>
            <person name="Estrada K."/>
            <person name="Rios-Valencia D.G."/>
            <person name="Calderon-Gallegos A."/>
            <person name="de la Torre P."/>
            <person name="Carrero J.C."/>
            <person name="Sanchez-Flores A."/>
            <person name="Laclette J.P."/>
        </authorList>
    </citation>
    <scope>NUCLEOTIDE SEQUENCE [LARGE SCALE GENOMIC DNA]</scope>
    <source>
        <strain evidence="2">WFUcys</strain>
    </source>
</reference>
<evidence type="ECO:0000313" key="2">
    <source>
        <dbReference type="EMBL" id="KAL5110241.1"/>
    </source>
</evidence>